<dbReference type="PROSITE" id="PS50181">
    <property type="entry name" value="FBOX"/>
    <property type="match status" value="1"/>
</dbReference>
<feature type="domain" description="F-box" evidence="1">
    <location>
        <begin position="2"/>
        <end position="48"/>
    </location>
</feature>
<proteinExistence type="predicted"/>
<organism evidence="2 3">
    <name type="scientific">Mycena metata</name>
    <dbReference type="NCBI Taxonomy" id="1033252"/>
    <lineage>
        <taxon>Eukaryota</taxon>
        <taxon>Fungi</taxon>
        <taxon>Dikarya</taxon>
        <taxon>Basidiomycota</taxon>
        <taxon>Agaricomycotina</taxon>
        <taxon>Agaricomycetes</taxon>
        <taxon>Agaricomycetidae</taxon>
        <taxon>Agaricales</taxon>
        <taxon>Marasmiineae</taxon>
        <taxon>Mycenaceae</taxon>
        <taxon>Mycena</taxon>
    </lineage>
</organism>
<accession>A0AAD7HTZ9</accession>
<dbReference type="Proteomes" id="UP001215598">
    <property type="component" value="Unassembled WGS sequence"/>
</dbReference>
<dbReference type="SUPFAM" id="SSF81383">
    <property type="entry name" value="F-box domain"/>
    <property type="match status" value="1"/>
</dbReference>
<dbReference type="EMBL" id="JARKIB010000173">
    <property type="protein sequence ID" value="KAJ7728332.1"/>
    <property type="molecule type" value="Genomic_DNA"/>
</dbReference>
<dbReference type="InterPro" id="IPR036047">
    <property type="entry name" value="F-box-like_dom_sf"/>
</dbReference>
<evidence type="ECO:0000313" key="3">
    <source>
        <dbReference type="Proteomes" id="UP001215598"/>
    </source>
</evidence>
<protein>
    <recommendedName>
        <fullName evidence="1">F-box domain-containing protein</fullName>
    </recommendedName>
</protein>
<keyword evidence="3" id="KW-1185">Reference proteome</keyword>
<sequence length="471" mass="52455">MPSYLSEAPPDVVFSIFIYCDIASVVSVGQTCRYLHDLSLHQSVWLALVKDLRQRFILPPMIPDLEGARTMDLITLVKRTLTGPETWNPTSSGFAPQVSQRITLHPTIHLGAGILSWENEAKLSPSGHYVLFNNWQTLECWDVVADTLIWKHVSNLDRAGVLLFAMDEPVDGDTLIIVICERTRSLERKKQVFFYIEIIELDLRSGAHTSLLQLRCPDTSYDNPFADPAILGNVAVVALSAYADVFLVLDWKSQSAFAVEASGTHCGILMEIVPAHLILKTRDVRDRTGSGDLYLIDIEATLRSHGAPVDLHAGAPFHPVTLDDLPKILTQSIMPSVEGSPRTSHQLSVCRSPLHTDIYRIWVFHSHTDAVLCSYDLSLRPATAPSWIERTRAPARHVFYHHRIAYSGHTEFFERIEGRPGVVSQIAPPVLTPTRGELDLPGDCADPIDVSAYFGALTFATNSEVIILYFK</sequence>
<gene>
    <name evidence="2" type="ORF">B0H16DRAFT_1734704</name>
</gene>
<comment type="caution">
    <text evidence="2">The sequence shown here is derived from an EMBL/GenBank/DDBJ whole genome shotgun (WGS) entry which is preliminary data.</text>
</comment>
<dbReference type="InterPro" id="IPR001810">
    <property type="entry name" value="F-box_dom"/>
</dbReference>
<evidence type="ECO:0000313" key="2">
    <source>
        <dbReference type="EMBL" id="KAJ7728332.1"/>
    </source>
</evidence>
<dbReference type="Gene3D" id="1.20.1280.50">
    <property type="match status" value="1"/>
</dbReference>
<dbReference type="Pfam" id="PF12937">
    <property type="entry name" value="F-box-like"/>
    <property type="match status" value="1"/>
</dbReference>
<reference evidence="2" key="1">
    <citation type="submission" date="2023-03" db="EMBL/GenBank/DDBJ databases">
        <title>Massive genome expansion in bonnet fungi (Mycena s.s.) driven by repeated elements and novel gene families across ecological guilds.</title>
        <authorList>
            <consortium name="Lawrence Berkeley National Laboratory"/>
            <person name="Harder C.B."/>
            <person name="Miyauchi S."/>
            <person name="Viragh M."/>
            <person name="Kuo A."/>
            <person name="Thoen E."/>
            <person name="Andreopoulos B."/>
            <person name="Lu D."/>
            <person name="Skrede I."/>
            <person name="Drula E."/>
            <person name="Henrissat B."/>
            <person name="Morin E."/>
            <person name="Kohler A."/>
            <person name="Barry K."/>
            <person name="LaButti K."/>
            <person name="Morin E."/>
            <person name="Salamov A."/>
            <person name="Lipzen A."/>
            <person name="Mereny Z."/>
            <person name="Hegedus B."/>
            <person name="Baldrian P."/>
            <person name="Stursova M."/>
            <person name="Weitz H."/>
            <person name="Taylor A."/>
            <person name="Grigoriev I.V."/>
            <person name="Nagy L.G."/>
            <person name="Martin F."/>
            <person name="Kauserud H."/>
        </authorList>
    </citation>
    <scope>NUCLEOTIDE SEQUENCE</scope>
    <source>
        <strain evidence="2">CBHHK182m</strain>
    </source>
</reference>
<dbReference type="AlphaFoldDB" id="A0AAD7HTZ9"/>
<name>A0AAD7HTZ9_9AGAR</name>
<evidence type="ECO:0000259" key="1">
    <source>
        <dbReference type="PROSITE" id="PS50181"/>
    </source>
</evidence>